<evidence type="ECO:0000256" key="4">
    <source>
        <dbReference type="ARBA" id="ARBA00023136"/>
    </source>
</evidence>
<feature type="transmembrane region" description="Helical" evidence="7">
    <location>
        <begin position="420"/>
        <end position="439"/>
    </location>
</feature>
<evidence type="ECO:0000256" key="5">
    <source>
        <dbReference type="PROSITE-ProRule" id="PRU00339"/>
    </source>
</evidence>
<dbReference type="Proteomes" id="UP000315700">
    <property type="component" value="Chromosome"/>
</dbReference>
<feature type="transmembrane region" description="Helical" evidence="7">
    <location>
        <begin position="223"/>
        <end position="241"/>
    </location>
</feature>
<dbReference type="PANTHER" id="PTHR37422">
    <property type="entry name" value="TEICHURONIC ACID BIOSYNTHESIS PROTEIN TUAE"/>
    <property type="match status" value="1"/>
</dbReference>
<dbReference type="SUPFAM" id="SSF48452">
    <property type="entry name" value="TPR-like"/>
    <property type="match status" value="1"/>
</dbReference>
<evidence type="ECO:0000256" key="3">
    <source>
        <dbReference type="ARBA" id="ARBA00022989"/>
    </source>
</evidence>
<dbReference type="PANTHER" id="PTHR37422:SF13">
    <property type="entry name" value="LIPOPOLYSACCHARIDE BIOSYNTHESIS PROTEIN PA4999-RELATED"/>
    <property type="match status" value="1"/>
</dbReference>
<dbReference type="GO" id="GO:0016020">
    <property type="term" value="C:membrane"/>
    <property type="evidence" value="ECO:0007669"/>
    <property type="project" value="UniProtKB-SubCell"/>
</dbReference>
<keyword evidence="10" id="KW-1185">Reference proteome</keyword>
<feature type="transmembrane region" description="Helical" evidence="7">
    <location>
        <begin position="268"/>
        <end position="286"/>
    </location>
</feature>
<keyword evidence="4 7" id="KW-0472">Membrane</keyword>
<gene>
    <name evidence="9" type="ORF">Pan44_41960</name>
</gene>
<feature type="transmembrane region" description="Helical" evidence="7">
    <location>
        <begin position="473"/>
        <end position="494"/>
    </location>
</feature>
<evidence type="ECO:0000256" key="6">
    <source>
        <dbReference type="SAM" id="MobiDB-lite"/>
    </source>
</evidence>
<dbReference type="InterPro" id="IPR007016">
    <property type="entry name" value="O-antigen_ligase-rel_domated"/>
</dbReference>
<dbReference type="InterPro" id="IPR051533">
    <property type="entry name" value="WaaL-like"/>
</dbReference>
<proteinExistence type="predicted"/>
<evidence type="ECO:0000313" key="10">
    <source>
        <dbReference type="Proteomes" id="UP000315700"/>
    </source>
</evidence>
<organism evidence="9 10">
    <name type="scientific">Caulifigura coniformis</name>
    <dbReference type="NCBI Taxonomy" id="2527983"/>
    <lineage>
        <taxon>Bacteria</taxon>
        <taxon>Pseudomonadati</taxon>
        <taxon>Planctomycetota</taxon>
        <taxon>Planctomycetia</taxon>
        <taxon>Planctomycetales</taxon>
        <taxon>Planctomycetaceae</taxon>
        <taxon>Caulifigura</taxon>
    </lineage>
</organism>
<feature type="region of interest" description="Disordered" evidence="6">
    <location>
        <begin position="1"/>
        <end position="26"/>
    </location>
</feature>
<evidence type="ECO:0000256" key="2">
    <source>
        <dbReference type="ARBA" id="ARBA00022692"/>
    </source>
</evidence>
<feature type="transmembrane region" description="Helical" evidence="7">
    <location>
        <begin position="89"/>
        <end position="112"/>
    </location>
</feature>
<keyword evidence="2 7" id="KW-0812">Transmembrane</keyword>
<dbReference type="OrthoDB" id="238751at2"/>
<dbReference type="KEGG" id="ccos:Pan44_41960"/>
<dbReference type="PROSITE" id="PS50005">
    <property type="entry name" value="TPR"/>
    <property type="match status" value="1"/>
</dbReference>
<feature type="transmembrane region" description="Helical" evidence="7">
    <location>
        <begin position="515"/>
        <end position="534"/>
    </location>
</feature>
<dbReference type="AlphaFoldDB" id="A0A517SJ59"/>
<dbReference type="InterPro" id="IPR011990">
    <property type="entry name" value="TPR-like_helical_dom_sf"/>
</dbReference>
<keyword evidence="9" id="KW-0436">Ligase</keyword>
<evidence type="ECO:0000259" key="8">
    <source>
        <dbReference type="Pfam" id="PF04932"/>
    </source>
</evidence>
<evidence type="ECO:0000313" key="9">
    <source>
        <dbReference type="EMBL" id="QDT56145.1"/>
    </source>
</evidence>
<feature type="transmembrane region" description="Helical" evidence="7">
    <location>
        <begin position="28"/>
        <end position="46"/>
    </location>
</feature>
<feature type="domain" description="O-antigen ligase-related" evidence="8">
    <location>
        <begin position="277"/>
        <end position="426"/>
    </location>
</feature>
<comment type="subcellular location">
    <subcellularLocation>
        <location evidence="1">Membrane</location>
        <topology evidence="1">Multi-pass membrane protein</topology>
    </subcellularLocation>
</comment>
<sequence>MDETVTHRRQRSSRSRPAEPDPGMTGPFVRGTDAGFAAIIFVLPYVMGGRQAWGHLLLGLLTCWTALCWSIHQILSDRPKWRWSGAEPLFAMGLALLILQVVSLPTATVHSISPALEKRLPLWSEVSELGEWTTISLTPQDTLASLLTVASCMLLFFTAVQRFQRSDDVQQVLTWIGISTAGMAAFGSLQLLFGNGKFFWFYEHPFTDATLIAKGGFTNANHFAHFIALGLPIWLWKLATVDKESSGRRSRSSSEWRSSRVTSDIQKLQTVAAAICLAVIGAGLLLSQSRGGMAVGSIGAAVTLFFLWRQGLIGAGLTLAICGLAVASATSLAFFGDNIEALVQRSLSDLATTDVETLDQGEARRKIWSSAIAAAKEFPIAGTGLSSHVEVYPTYYNGRNEGVEYTHAENGYLQVLMETGVAGLGIAALFIGIVAWWCLRGISRSTSPRTAALLGAITAVLAMNLVHSITDFIWYVPALMAVVLIVAAAAVRTYQMVSPAPQPAAAEGGGQFGRMTWAAAACGVACFAAFTIRLEWPLVAAEPHWFNYIHLTRAMNADEGEREESTADLGLARRRLATIAAAVRCNPNSHRAQMALARSYVQYVELKLADSDNAMPLSQIRDAAKSNFESVEEMLEWLEKPALLGERRKMLSAALNCTRRALKLCPVAGRGYLMLSDLAWLEGAGDEEEELLVDQAYEVRPFDPRVHFVIGRREFIAQRFEPAMEHWREAFDRDPTYRRQLIQGLAELVPPTFFLQNFEMDLDSTRMLWSAYENSEDEKGKAIVLTHLAEAEIGAAKTASPTEAVRHWLQASNCYRQLNDPVLMLESAQSAVDANRNSVLARQRLGTILFEQGEFDQAAEHLTWCVKRQPDNPDLQNLAQRAIMQQGKARTRVAREPSESATR</sequence>
<reference evidence="9 10" key="1">
    <citation type="submission" date="2019-02" db="EMBL/GenBank/DDBJ databases">
        <title>Deep-cultivation of Planctomycetes and their phenomic and genomic characterization uncovers novel biology.</title>
        <authorList>
            <person name="Wiegand S."/>
            <person name="Jogler M."/>
            <person name="Boedeker C."/>
            <person name="Pinto D."/>
            <person name="Vollmers J."/>
            <person name="Rivas-Marin E."/>
            <person name="Kohn T."/>
            <person name="Peeters S.H."/>
            <person name="Heuer A."/>
            <person name="Rast P."/>
            <person name="Oberbeckmann S."/>
            <person name="Bunk B."/>
            <person name="Jeske O."/>
            <person name="Meyerdierks A."/>
            <person name="Storesund J.E."/>
            <person name="Kallscheuer N."/>
            <person name="Luecker S."/>
            <person name="Lage O.M."/>
            <person name="Pohl T."/>
            <person name="Merkel B.J."/>
            <person name="Hornburger P."/>
            <person name="Mueller R.-W."/>
            <person name="Bruemmer F."/>
            <person name="Labrenz M."/>
            <person name="Spormann A.M."/>
            <person name="Op den Camp H."/>
            <person name="Overmann J."/>
            <person name="Amann R."/>
            <person name="Jetten M.S.M."/>
            <person name="Mascher T."/>
            <person name="Medema M.H."/>
            <person name="Devos D.P."/>
            <person name="Kaster A.-K."/>
            <person name="Ovreas L."/>
            <person name="Rohde M."/>
            <person name="Galperin M.Y."/>
            <person name="Jogler C."/>
        </authorList>
    </citation>
    <scope>NUCLEOTIDE SEQUENCE [LARGE SCALE GENOMIC DNA]</scope>
    <source>
        <strain evidence="9 10">Pan44</strain>
    </source>
</reference>
<dbReference type="Pfam" id="PF04932">
    <property type="entry name" value="Wzy_C"/>
    <property type="match status" value="1"/>
</dbReference>
<keyword evidence="3 7" id="KW-1133">Transmembrane helix</keyword>
<dbReference type="InParanoid" id="A0A517SJ59"/>
<feature type="transmembrane region" description="Helical" evidence="7">
    <location>
        <begin position="292"/>
        <end position="308"/>
    </location>
</feature>
<evidence type="ECO:0000256" key="7">
    <source>
        <dbReference type="SAM" id="Phobius"/>
    </source>
</evidence>
<feature type="transmembrane region" description="Helical" evidence="7">
    <location>
        <begin position="142"/>
        <end position="160"/>
    </location>
</feature>
<evidence type="ECO:0000256" key="1">
    <source>
        <dbReference type="ARBA" id="ARBA00004141"/>
    </source>
</evidence>
<feature type="transmembrane region" description="Helical" evidence="7">
    <location>
        <begin position="451"/>
        <end position="467"/>
    </location>
</feature>
<dbReference type="GO" id="GO:0016874">
    <property type="term" value="F:ligase activity"/>
    <property type="evidence" value="ECO:0007669"/>
    <property type="project" value="UniProtKB-KW"/>
</dbReference>
<feature type="repeat" description="TPR" evidence="5">
    <location>
        <begin position="839"/>
        <end position="872"/>
    </location>
</feature>
<keyword evidence="5" id="KW-0802">TPR repeat</keyword>
<accession>A0A517SJ59</accession>
<feature type="transmembrane region" description="Helical" evidence="7">
    <location>
        <begin position="315"/>
        <end position="335"/>
    </location>
</feature>
<dbReference type="EMBL" id="CP036271">
    <property type="protein sequence ID" value="QDT56145.1"/>
    <property type="molecule type" value="Genomic_DNA"/>
</dbReference>
<feature type="transmembrane region" description="Helical" evidence="7">
    <location>
        <begin position="52"/>
        <end position="69"/>
    </location>
</feature>
<dbReference type="RefSeq" id="WP_145033118.1">
    <property type="nucleotide sequence ID" value="NZ_CP036271.1"/>
</dbReference>
<dbReference type="Gene3D" id="1.25.40.10">
    <property type="entry name" value="Tetratricopeptide repeat domain"/>
    <property type="match status" value="2"/>
</dbReference>
<protein>
    <submittedName>
        <fullName evidence="9">O-Antigen ligase</fullName>
    </submittedName>
</protein>
<name>A0A517SJ59_9PLAN</name>
<feature type="transmembrane region" description="Helical" evidence="7">
    <location>
        <begin position="172"/>
        <end position="193"/>
    </location>
</feature>
<dbReference type="InterPro" id="IPR019734">
    <property type="entry name" value="TPR_rpt"/>
</dbReference>
<dbReference type="SMART" id="SM00028">
    <property type="entry name" value="TPR"/>
    <property type="match status" value="3"/>
</dbReference>